<dbReference type="SUPFAM" id="SSF56801">
    <property type="entry name" value="Acetyl-CoA synthetase-like"/>
    <property type="match status" value="1"/>
</dbReference>
<keyword evidence="2" id="KW-0443">Lipid metabolism</keyword>
<keyword evidence="2" id="KW-0276">Fatty acid metabolism</keyword>
<dbReference type="PROSITE" id="PS00455">
    <property type="entry name" value="AMP_BINDING"/>
    <property type="match status" value="1"/>
</dbReference>
<proteinExistence type="predicted"/>
<evidence type="ECO:0000313" key="5">
    <source>
        <dbReference type="EMBL" id="TPP67170.1"/>
    </source>
</evidence>
<gene>
    <name evidence="5" type="ORF">FGIG_06768</name>
</gene>
<dbReference type="EMBL" id="SUNJ01000987">
    <property type="protein sequence ID" value="TPP67170.1"/>
    <property type="molecule type" value="Genomic_DNA"/>
</dbReference>
<keyword evidence="1 5" id="KW-0436">Ligase</keyword>
<dbReference type="InterPro" id="IPR042099">
    <property type="entry name" value="ANL_N_sf"/>
</dbReference>
<dbReference type="PANTHER" id="PTHR43272">
    <property type="entry name" value="LONG-CHAIN-FATTY-ACID--COA LIGASE"/>
    <property type="match status" value="1"/>
</dbReference>
<keyword evidence="6" id="KW-1185">Reference proteome</keyword>
<evidence type="ECO:0000256" key="1">
    <source>
        <dbReference type="ARBA" id="ARBA00022598"/>
    </source>
</evidence>
<evidence type="ECO:0000259" key="4">
    <source>
        <dbReference type="Pfam" id="PF00501"/>
    </source>
</evidence>
<sequence>MDLQYPILAAATGLSLGALYLLTRNPKPRVYFYDKELTHQSSPANEKGDERHSEPQVTDDSLVRGLTNVCHLFLRGVKISGSKPCFGTRISQSEAYQWETYSEVEVKVASVASFLDELFGDTSKMVGIQSPNIPEWLIVQLACAARGHVVVPLYETFGTQACREIIEETQLELIFCGSLNTVQWLLQDPPACVKHLILLQCPDDSTKSSETKILGPKFHVLSEIIENNRGSKLRIEHRDTDQLFMVCYTSGSSGRPKGVMIRHAQFIVTLKNLYHRLEDQECRDCPVHLCYLPLAHILEQLASTTTLLLGGRVGFLTGDITGLLSDMRDVQPNYLFTVPRVLSRLYTNVQQRVSSSQLMSKLLHFAIQSKLHDQERGYYDQTGIWDLLFFRRIRNLLGGHIRVILCGGAPISTDVLRFTRAAFSCPVLSAYGLTEACGTVCSGYFRDWTTGHVGAIMPEMTAKLVDVPEMGLLVANGGVGELVIKGPNCTYGYYNDPEQTRQLIDSDGWLHTGDLASWRPSGALEIVGRRKASFKLAQGEYVSPDKVEAMFQLCSLVDQVYVDGISVYTFAVAIVVPNFLKLRQFLTENVDRGKHMKACSDAELCSDPYVRELFLEELSKVGRANGLKGFELPKALYLTSESFTVDNELLTANLKLARAHLRRRFEHIIDQLYRERSNAE</sequence>
<dbReference type="STRING" id="46835.A0A504ZD05"/>
<dbReference type="EC" id="6.2.1.3" evidence="3"/>
<comment type="caution">
    <text evidence="5">The sequence shown here is derived from an EMBL/GenBank/DDBJ whole genome shotgun (WGS) entry which is preliminary data.</text>
</comment>
<accession>A0A504ZD05</accession>
<feature type="domain" description="AMP-dependent synthetase/ligase" evidence="4">
    <location>
        <begin position="94"/>
        <end position="494"/>
    </location>
</feature>
<protein>
    <recommendedName>
        <fullName evidence="3">long-chain-fatty-acid--CoA ligase</fullName>
        <ecNumber evidence="3">6.2.1.3</ecNumber>
    </recommendedName>
</protein>
<dbReference type="Gene3D" id="3.40.50.12780">
    <property type="entry name" value="N-terminal domain of ligase-like"/>
    <property type="match status" value="1"/>
</dbReference>
<dbReference type="Pfam" id="PF00501">
    <property type="entry name" value="AMP-binding"/>
    <property type="match status" value="1"/>
</dbReference>
<dbReference type="InterPro" id="IPR020845">
    <property type="entry name" value="AMP-binding_CS"/>
</dbReference>
<organism evidence="5 6">
    <name type="scientific">Fasciola gigantica</name>
    <name type="common">Giant liver fluke</name>
    <dbReference type="NCBI Taxonomy" id="46835"/>
    <lineage>
        <taxon>Eukaryota</taxon>
        <taxon>Metazoa</taxon>
        <taxon>Spiralia</taxon>
        <taxon>Lophotrochozoa</taxon>
        <taxon>Platyhelminthes</taxon>
        <taxon>Trematoda</taxon>
        <taxon>Digenea</taxon>
        <taxon>Plagiorchiida</taxon>
        <taxon>Echinostomata</taxon>
        <taxon>Echinostomatoidea</taxon>
        <taxon>Fasciolidae</taxon>
        <taxon>Fasciola</taxon>
    </lineage>
</organism>
<name>A0A504ZD05_FASGI</name>
<evidence type="ECO:0000256" key="2">
    <source>
        <dbReference type="ARBA" id="ARBA00022832"/>
    </source>
</evidence>
<dbReference type="AlphaFoldDB" id="A0A504ZD05"/>
<evidence type="ECO:0000313" key="6">
    <source>
        <dbReference type="Proteomes" id="UP000316759"/>
    </source>
</evidence>
<dbReference type="Proteomes" id="UP000316759">
    <property type="component" value="Unassembled WGS sequence"/>
</dbReference>
<evidence type="ECO:0000256" key="3">
    <source>
        <dbReference type="ARBA" id="ARBA00026121"/>
    </source>
</evidence>
<dbReference type="InterPro" id="IPR000873">
    <property type="entry name" value="AMP-dep_synth/lig_dom"/>
</dbReference>
<reference evidence="5 6" key="1">
    <citation type="submission" date="2019-04" db="EMBL/GenBank/DDBJ databases">
        <title>Annotation for the trematode Fasciola gigantica.</title>
        <authorList>
            <person name="Choi Y.-J."/>
        </authorList>
    </citation>
    <scope>NUCLEOTIDE SEQUENCE [LARGE SCALE GENOMIC DNA]</scope>
    <source>
        <strain evidence="5">Uganda_cow_1</strain>
    </source>
</reference>
<dbReference type="PANTHER" id="PTHR43272:SF107">
    <property type="entry name" value="LONG-CHAIN-FATTY-ACID--COA LIGASE 5"/>
    <property type="match status" value="1"/>
</dbReference>
<dbReference type="GO" id="GO:0005783">
    <property type="term" value="C:endoplasmic reticulum"/>
    <property type="evidence" value="ECO:0007669"/>
    <property type="project" value="TreeGrafter"/>
</dbReference>
<dbReference type="GO" id="GO:0004467">
    <property type="term" value="F:long-chain fatty acid-CoA ligase activity"/>
    <property type="evidence" value="ECO:0007669"/>
    <property type="project" value="UniProtKB-EC"/>
</dbReference>
<dbReference type="OrthoDB" id="1700726at2759"/>
<dbReference type="GO" id="GO:0016020">
    <property type="term" value="C:membrane"/>
    <property type="evidence" value="ECO:0007669"/>
    <property type="project" value="TreeGrafter"/>
</dbReference>